<dbReference type="SUPFAM" id="SSF52833">
    <property type="entry name" value="Thioredoxin-like"/>
    <property type="match status" value="1"/>
</dbReference>
<evidence type="ECO:0000313" key="12">
    <source>
        <dbReference type="Proteomes" id="UP000198510"/>
    </source>
</evidence>
<dbReference type="GO" id="GO:0005829">
    <property type="term" value="C:cytosol"/>
    <property type="evidence" value="ECO:0007669"/>
    <property type="project" value="TreeGrafter"/>
</dbReference>
<dbReference type="Gene3D" id="3.40.30.10">
    <property type="entry name" value="Glutaredoxin"/>
    <property type="match status" value="1"/>
</dbReference>
<evidence type="ECO:0000259" key="10">
    <source>
        <dbReference type="PROSITE" id="PS51352"/>
    </source>
</evidence>
<evidence type="ECO:0000256" key="9">
    <source>
        <dbReference type="PIRSR" id="PIRSR000077-4"/>
    </source>
</evidence>
<dbReference type="PANTHER" id="PTHR45663:SF11">
    <property type="entry name" value="GEO12009P1"/>
    <property type="match status" value="1"/>
</dbReference>
<dbReference type="FunFam" id="3.40.30.10:FF:000001">
    <property type="entry name" value="Thioredoxin"/>
    <property type="match status" value="1"/>
</dbReference>
<dbReference type="InterPro" id="IPR013766">
    <property type="entry name" value="Thioredoxin_domain"/>
</dbReference>
<evidence type="ECO:0000256" key="8">
    <source>
        <dbReference type="PIRSR" id="PIRSR000077-1"/>
    </source>
</evidence>
<dbReference type="EMBL" id="FNFO01000003">
    <property type="protein sequence ID" value="SDK70762.1"/>
    <property type="molecule type" value="Genomic_DNA"/>
</dbReference>
<dbReference type="Proteomes" id="UP000198510">
    <property type="component" value="Unassembled WGS sequence"/>
</dbReference>
<keyword evidence="4 9" id="KW-1015">Disulfide bond</keyword>
<feature type="disulfide bond" description="Redox-active" evidence="9">
    <location>
        <begin position="26"/>
        <end position="29"/>
    </location>
</feature>
<dbReference type="InterPro" id="IPR036249">
    <property type="entry name" value="Thioredoxin-like_sf"/>
</dbReference>
<keyword evidence="12" id="KW-1185">Reference proteome</keyword>
<feature type="site" description="Deprotonates C-terminal active site Cys" evidence="8">
    <location>
        <position position="27"/>
    </location>
</feature>
<evidence type="ECO:0000256" key="4">
    <source>
        <dbReference type="ARBA" id="ARBA00023157"/>
    </source>
</evidence>
<dbReference type="Pfam" id="PF00085">
    <property type="entry name" value="Thioredoxin"/>
    <property type="match status" value="1"/>
</dbReference>
<feature type="active site" description="Nucleophile" evidence="8">
    <location>
        <position position="29"/>
    </location>
</feature>
<sequence length="102" mass="11451">MSNKPKFAALIKGETPVLVDFYADWCGPCKTMSPILSQLSSQLHGRLKVIKINVDKNQAVAGQYQVRSIPTFILFRQGKAIWRQTGASSLNELQRQLEPHLV</sequence>
<organism evidence="11 12">
    <name type="scientific">Catalinimonas alkaloidigena</name>
    <dbReference type="NCBI Taxonomy" id="1075417"/>
    <lineage>
        <taxon>Bacteria</taxon>
        <taxon>Pseudomonadati</taxon>
        <taxon>Bacteroidota</taxon>
        <taxon>Cytophagia</taxon>
        <taxon>Cytophagales</taxon>
        <taxon>Catalimonadaceae</taxon>
        <taxon>Catalinimonas</taxon>
    </lineage>
</organism>
<dbReference type="GO" id="GO:0045454">
    <property type="term" value="P:cell redox homeostasis"/>
    <property type="evidence" value="ECO:0007669"/>
    <property type="project" value="TreeGrafter"/>
</dbReference>
<dbReference type="PROSITE" id="PS00194">
    <property type="entry name" value="THIOREDOXIN_1"/>
    <property type="match status" value="1"/>
</dbReference>
<evidence type="ECO:0000256" key="6">
    <source>
        <dbReference type="NCBIfam" id="TIGR01068"/>
    </source>
</evidence>
<evidence type="ECO:0000256" key="7">
    <source>
        <dbReference type="PIRNR" id="PIRNR000077"/>
    </source>
</evidence>
<dbReference type="PIRSF" id="PIRSF000077">
    <property type="entry name" value="Thioredoxin"/>
    <property type="match status" value="1"/>
</dbReference>
<evidence type="ECO:0000313" key="11">
    <source>
        <dbReference type="EMBL" id="SDK70762.1"/>
    </source>
</evidence>
<evidence type="ECO:0000256" key="1">
    <source>
        <dbReference type="ARBA" id="ARBA00008987"/>
    </source>
</evidence>
<dbReference type="InterPro" id="IPR017937">
    <property type="entry name" value="Thioredoxin_CS"/>
</dbReference>
<name>A0A1G9E3S6_9BACT</name>
<accession>A0A1G9E3S6</accession>
<comment type="similarity">
    <text evidence="1 7">Belongs to the thioredoxin family.</text>
</comment>
<gene>
    <name evidence="11" type="ORF">SAMN05421823_103340</name>
</gene>
<protein>
    <recommendedName>
        <fullName evidence="6 7">Thioredoxin</fullName>
    </recommendedName>
</protein>
<keyword evidence="5 9" id="KW-0676">Redox-active center</keyword>
<dbReference type="GO" id="GO:0015035">
    <property type="term" value="F:protein-disulfide reductase activity"/>
    <property type="evidence" value="ECO:0007669"/>
    <property type="project" value="UniProtKB-UniRule"/>
</dbReference>
<dbReference type="PRINTS" id="PR00421">
    <property type="entry name" value="THIOREDOXIN"/>
</dbReference>
<dbReference type="STRING" id="1075417.SAMN05421823_103340"/>
<dbReference type="AlphaFoldDB" id="A0A1G9E3S6"/>
<feature type="domain" description="Thioredoxin" evidence="10">
    <location>
        <begin position="1"/>
        <end position="102"/>
    </location>
</feature>
<proteinExistence type="inferred from homology"/>
<feature type="site" description="Contributes to redox potential value" evidence="8">
    <location>
        <position position="28"/>
    </location>
</feature>
<dbReference type="InterPro" id="IPR005746">
    <property type="entry name" value="Thioredoxin"/>
</dbReference>
<feature type="active site" description="Nucleophile" evidence="8">
    <location>
        <position position="26"/>
    </location>
</feature>
<dbReference type="PANTHER" id="PTHR45663">
    <property type="entry name" value="GEO12009P1"/>
    <property type="match status" value="1"/>
</dbReference>
<dbReference type="PROSITE" id="PS51352">
    <property type="entry name" value="THIOREDOXIN_2"/>
    <property type="match status" value="1"/>
</dbReference>
<evidence type="ECO:0000256" key="5">
    <source>
        <dbReference type="ARBA" id="ARBA00023284"/>
    </source>
</evidence>
<dbReference type="NCBIfam" id="TIGR01068">
    <property type="entry name" value="thioredoxin"/>
    <property type="match status" value="1"/>
</dbReference>
<evidence type="ECO:0000256" key="3">
    <source>
        <dbReference type="ARBA" id="ARBA00022982"/>
    </source>
</evidence>
<evidence type="ECO:0000256" key="2">
    <source>
        <dbReference type="ARBA" id="ARBA00022448"/>
    </source>
</evidence>
<reference evidence="11 12" key="1">
    <citation type="submission" date="2016-10" db="EMBL/GenBank/DDBJ databases">
        <authorList>
            <person name="de Groot N.N."/>
        </authorList>
    </citation>
    <scope>NUCLEOTIDE SEQUENCE [LARGE SCALE GENOMIC DNA]</scope>
    <source>
        <strain evidence="11 12">DSM 25186</strain>
    </source>
</reference>
<dbReference type="RefSeq" id="WP_089681350.1">
    <property type="nucleotide sequence ID" value="NZ_FNFO01000003.1"/>
</dbReference>
<dbReference type="CDD" id="cd02947">
    <property type="entry name" value="TRX_family"/>
    <property type="match status" value="1"/>
</dbReference>
<keyword evidence="2" id="KW-0813">Transport</keyword>
<keyword evidence="3" id="KW-0249">Electron transport</keyword>
<feature type="site" description="Deprotonates C-terminal active site Cys" evidence="8">
    <location>
        <position position="20"/>
    </location>
</feature>
<dbReference type="OrthoDB" id="9790390at2"/>